<dbReference type="InterPro" id="IPR027475">
    <property type="entry name" value="Asparaginase/glutaminase_AS2"/>
</dbReference>
<feature type="active site" evidence="6">
    <location>
        <position position="112"/>
    </location>
</feature>
<accession>A0A059KSF4</accession>
<evidence type="ECO:0000256" key="1">
    <source>
        <dbReference type="ARBA" id="ARBA00010518"/>
    </source>
</evidence>
<comment type="similarity">
    <text evidence="1">Belongs to the asparaginase 1 family.</text>
</comment>
<reference evidence="9 10" key="1">
    <citation type="journal article" date="2014" name="FEMS Microbiol. Ecol.">
        <title>Sphaerotilus natans encrusted with nanoball-shaped Fe(III) oxide minerals formed by nitrate-reducing mixotrophic Fe(II) oxidation.</title>
        <authorList>
            <person name="Park S."/>
            <person name="Kim D.H."/>
            <person name="Lee J.H."/>
            <person name="Hur H.G."/>
        </authorList>
    </citation>
    <scope>NUCLEOTIDE SEQUENCE [LARGE SCALE GENOMIC DNA]</scope>
    <source>
        <strain evidence="9 10">DSM 6575</strain>
    </source>
</reference>
<feature type="binding site" evidence="4">
    <location>
        <position position="79"/>
    </location>
    <ligand>
        <name>substrate</name>
    </ligand>
</feature>
<sequence>MQMTSIDVLSHRPAQSGRHIVILGTGGTIAGRAEQSTDVVGYKAGQVSVQDLIDGVPGLRRRIDAGWRIESEQVSQVDSKDMSHAIWRRLAERVQHHLDRPEVDGIIVTHGTDTLEETAYLLHRVLAPSRPVVLAAAMRPASAPQPDGPQNLDDALTVVGWPGARGVMAVLGGQVWSGAEVRKVHPYRLDAFSAGDAGPLGHVEAGQLRRLREWPVEQPLGLKVLAADIWPDVQIVTSHAGADGRLVDLLVQVGVQGLVVAATGNGSVHQDLMAALLRAQAAGVLVLRALRGGAGCIVPSATDLLPDAGALTSAQARIEVLLRLLARRGG</sequence>
<proteinExistence type="inferred from homology"/>
<organism evidence="9 10">
    <name type="scientific">Sphaerotilus natans subsp. natans DSM 6575</name>
    <dbReference type="NCBI Taxonomy" id="1286631"/>
    <lineage>
        <taxon>Bacteria</taxon>
        <taxon>Pseudomonadati</taxon>
        <taxon>Pseudomonadota</taxon>
        <taxon>Betaproteobacteria</taxon>
        <taxon>Burkholderiales</taxon>
        <taxon>Sphaerotilaceae</taxon>
        <taxon>Sphaerotilus</taxon>
    </lineage>
</organism>
<dbReference type="STRING" id="34103.SAMN05421778_12122"/>
<protein>
    <submittedName>
        <fullName evidence="9">Asparaginase</fullName>
    </submittedName>
</protein>
<dbReference type="InterPro" id="IPR037152">
    <property type="entry name" value="L-asparaginase_N_sf"/>
</dbReference>
<dbReference type="InterPro" id="IPR040919">
    <property type="entry name" value="Asparaginase_C"/>
</dbReference>
<dbReference type="Gene3D" id="3.40.50.40">
    <property type="match status" value="1"/>
</dbReference>
<dbReference type="Proteomes" id="UP000026714">
    <property type="component" value="Unassembled WGS sequence"/>
</dbReference>
<dbReference type="CDD" id="cd08964">
    <property type="entry name" value="L-asparaginase_II"/>
    <property type="match status" value="1"/>
</dbReference>
<dbReference type="InterPro" id="IPR020827">
    <property type="entry name" value="Asparaginase/glutaminase_AS1"/>
</dbReference>
<evidence type="ECO:0000313" key="10">
    <source>
        <dbReference type="Proteomes" id="UP000026714"/>
    </source>
</evidence>
<evidence type="ECO:0000313" key="9">
    <source>
        <dbReference type="EMBL" id="KDB54305.1"/>
    </source>
</evidence>
<dbReference type="PANTHER" id="PTHR11707">
    <property type="entry name" value="L-ASPARAGINASE"/>
    <property type="match status" value="1"/>
</dbReference>
<dbReference type="AlphaFoldDB" id="A0A059KSF4"/>
<feature type="binding site" evidence="4">
    <location>
        <begin position="112"/>
        <end position="113"/>
    </location>
    <ligand>
        <name>substrate</name>
    </ligand>
</feature>
<dbReference type="PROSITE" id="PS51732">
    <property type="entry name" value="ASN_GLN_ASE_3"/>
    <property type="match status" value="1"/>
</dbReference>
<feature type="active site" description="O-isoaspartyl threonine intermediate" evidence="3">
    <location>
        <position position="28"/>
    </location>
</feature>
<dbReference type="GO" id="GO:0006528">
    <property type="term" value="P:asparagine metabolic process"/>
    <property type="evidence" value="ECO:0007669"/>
    <property type="project" value="InterPro"/>
</dbReference>
<feature type="domain" description="Asparaginase/glutaminase C-terminal" evidence="8">
    <location>
        <begin position="232"/>
        <end position="319"/>
    </location>
</feature>
<dbReference type="PIRSF" id="PIRSF500176">
    <property type="entry name" value="L_ASNase"/>
    <property type="match status" value="1"/>
</dbReference>
<name>A0A059KSF4_9BURK</name>
<evidence type="ECO:0000256" key="5">
    <source>
        <dbReference type="PROSITE-ProRule" id="PRU10099"/>
    </source>
</evidence>
<dbReference type="InterPro" id="IPR004550">
    <property type="entry name" value="AsnASE_II"/>
</dbReference>
<dbReference type="InterPro" id="IPR036152">
    <property type="entry name" value="Asp/glu_Ase-like_sf"/>
</dbReference>
<dbReference type="InterPro" id="IPR027474">
    <property type="entry name" value="L-asparaginase_N"/>
</dbReference>
<keyword evidence="2" id="KW-0378">Hydrolase</keyword>
<dbReference type="PATRIC" id="fig|1286631.3.peg.147"/>
<dbReference type="Pfam" id="PF00710">
    <property type="entry name" value="Asparaginase"/>
    <property type="match status" value="1"/>
</dbReference>
<evidence type="ECO:0000256" key="4">
    <source>
        <dbReference type="PIRSR" id="PIRSR001220-2"/>
    </source>
</evidence>
<keyword evidence="10" id="KW-1185">Reference proteome</keyword>
<evidence type="ECO:0000256" key="2">
    <source>
        <dbReference type="ARBA" id="ARBA00022801"/>
    </source>
</evidence>
<dbReference type="InterPro" id="IPR027473">
    <property type="entry name" value="L-asparaginase_C"/>
</dbReference>
<evidence type="ECO:0000259" key="8">
    <source>
        <dbReference type="Pfam" id="PF17763"/>
    </source>
</evidence>
<evidence type="ECO:0000256" key="6">
    <source>
        <dbReference type="PROSITE-ProRule" id="PRU10100"/>
    </source>
</evidence>
<dbReference type="InterPro" id="IPR006034">
    <property type="entry name" value="Asparaginase/glutaminase-like"/>
</dbReference>
<dbReference type="eggNOG" id="COG0252">
    <property type="taxonomic scope" value="Bacteria"/>
</dbReference>
<evidence type="ECO:0000256" key="3">
    <source>
        <dbReference type="PIRSR" id="PIRSR001220-1"/>
    </source>
</evidence>
<dbReference type="PIRSF" id="PIRSF001220">
    <property type="entry name" value="L-ASNase_gatD"/>
    <property type="match status" value="1"/>
</dbReference>
<evidence type="ECO:0000259" key="7">
    <source>
        <dbReference type="Pfam" id="PF00710"/>
    </source>
</evidence>
<dbReference type="Gene3D" id="3.40.50.1170">
    <property type="entry name" value="L-asparaginase, N-terminal domain"/>
    <property type="match status" value="1"/>
</dbReference>
<dbReference type="PANTHER" id="PTHR11707:SF28">
    <property type="entry name" value="60 KDA LYSOPHOSPHOLIPASE"/>
    <property type="match status" value="1"/>
</dbReference>
<dbReference type="PROSITE" id="PS00144">
    <property type="entry name" value="ASN_GLN_ASE_1"/>
    <property type="match status" value="1"/>
</dbReference>
<dbReference type="PRINTS" id="PR00139">
    <property type="entry name" value="ASNGLNASE"/>
</dbReference>
<dbReference type="PROSITE" id="PS00917">
    <property type="entry name" value="ASN_GLN_ASE_2"/>
    <property type="match status" value="1"/>
</dbReference>
<feature type="domain" description="L-asparaginase N-terminal" evidence="7">
    <location>
        <begin position="19"/>
        <end position="210"/>
    </location>
</feature>
<gene>
    <name evidence="9" type="ORF">X805_01510</name>
</gene>
<dbReference type="GO" id="GO:0004067">
    <property type="term" value="F:asparaginase activity"/>
    <property type="evidence" value="ECO:0007669"/>
    <property type="project" value="UniProtKB-UniRule"/>
</dbReference>
<dbReference type="FunFam" id="3.40.50.1170:FF:000001">
    <property type="entry name" value="L-asparaginase 2"/>
    <property type="match status" value="1"/>
</dbReference>
<dbReference type="SUPFAM" id="SSF53774">
    <property type="entry name" value="Glutaminase/Asparaginase"/>
    <property type="match status" value="1"/>
</dbReference>
<dbReference type="EMBL" id="AZRA01000004">
    <property type="protein sequence ID" value="KDB54305.1"/>
    <property type="molecule type" value="Genomic_DNA"/>
</dbReference>
<feature type="active site" evidence="5">
    <location>
        <position position="28"/>
    </location>
</feature>
<comment type="caution">
    <text evidence="9">The sequence shown here is derived from an EMBL/GenBank/DDBJ whole genome shotgun (WGS) entry which is preliminary data.</text>
</comment>
<dbReference type="SMART" id="SM00870">
    <property type="entry name" value="Asparaginase"/>
    <property type="match status" value="1"/>
</dbReference>
<dbReference type="Pfam" id="PF17763">
    <property type="entry name" value="Asparaginase_C"/>
    <property type="match status" value="1"/>
</dbReference>